<dbReference type="Gene3D" id="1.20.1720.10">
    <property type="entry name" value="Multidrug resistance protein D"/>
    <property type="match status" value="1"/>
</dbReference>
<gene>
    <name evidence="11" type="ORF">FXF69_13710</name>
</gene>
<evidence type="ECO:0000256" key="7">
    <source>
        <dbReference type="ARBA" id="ARBA00023136"/>
    </source>
</evidence>
<dbReference type="Proteomes" id="UP000323380">
    <property type="component" value="Unassembled WGS sequence"/>
</dbReference>
<feature type="transmembrane region" description="Helical" evidence="8">
    <location>
        <begin position="258"/>
        <end position="281"/>
    </location>
</feature>
<dbReference type="InterPro" id="IPR036259">
    <property type="entry name" value="MFS_trans_sf"/>
</dbReference>
<comment type="similarity">
    <text evidence="2">Belongs to the major facilitator superfamily. TCR/Tet family.</text>
</comment>
<evidence type="ECO:0000259" key="10">
    <source>
        <dbReference type="PROSITE" id="PS50850"/>
    </source>
</evidence>
<reference evidence="11 12" key="1">
    <citation type="submission" date="2019-08" db="EMBL/GenBank/DDBJ databases">
        <title>Actinomadura sp. nov. CYP1-5 isolated from mountain soil.</title>
        <authorList>
            <person name="Songsumanus A."/>
            <person name="Kuncharoen N."/>
            <person name="Kudo T."/>
            <person name="Yuki M."/>
            <person name="Igarashi Y."/>
            <person name="Tanasupawat S."/>
        </authorList>
    </citation>
    <scope>NUCLEOTIDE SEQUENCE [LARGE SCALE GENOMIC DNA]</scope>
    <source>
        <strain evidence="11 12">JCM 14158</strain>
    </source>
</reference>
<comment type="caution">
    <text evidence="11">The sequence shown here is derived from an EMBL/GenBank/DDBJ whole genome shotgun (WGS) entry which is preliminary data.</text>
</comment>
<evidence type="ECO:0000256" key="9">
    <source>
        <dbReference type="SAM" id="SignalP"/>
    </source>
</evidence>
<dbReference type="Gene3D" id="1.20.1250.20">
    <property type="entry name" value="MFS general substrate transporter like domains"/>
    <property type="match status" value="1"/>
</dbReference>
<evidence type="ECO:0000256" key="4">
    <source>
        <dbReference type="ARBA" id="ARBA00022475"/>
    </source>
</evidence>
<dbReference type="PRINTS" id="PR01036">
    <property type="entry name" value="TCRTETB"/>
</dbReference>
<evidence type="ECO:0000256" key="2">
    <source>
        <dbReference type="ARBA" id="ARBA00007520"/>
    </source>
</evidence>
<dbReference type="PANTHER" id="PTHR23501">
    <property type="entry name" value="MAJOR FACILITATOR SUPERFAMILY"/>
    <property type="match status" value="1"/>
</dbReference>
<keyword evidence="5 8" id="KW-0812">Transmembrane</keyword>
<dbReference type="SUPFAM" id="SSF103473">
    <property type="entry name" value="MFS general substrate transporter"/>
    <property type="match status" value="1"/>
</dbReference>
<feature type="transmembrane region" description="Helical" evidence="8">
    <location>
        <begin position="323"/>
        <end position="341"/>
    </location>
</feature>
<feature type="transmembrane region" description="Helical" evidence="8">
    <location>
        <begin position="69"/>
        <end position="91"/>
    </location>
</feature>
<keyword evidence="9" id="KW-0732">Signal</keyword>
<feature type="transmembrane region" description="Helical" evidence="8">
    <location>
        <begin position="215"/>
        <end position="237"/>
    </location>
</feature>
<evidence type="ECO:0000256" key="6">
    <source>
        <dbReference type="ARBA" id="ARBA00022989"/>
    </source>
</evidence>
<feature type="signal peptide" evidence="9">
    <location>
        <begin position="1"/>
        <end position="21"/>
    </location>
</feature>
<keyword evidence="6 8" id="KW-1133">Transmembrane helix</keyword>
<feature type="transmembrane region" description="Helical" evidence="8">
    <location>
        <begin position="124"/>
        <end position="147"/>
    </location>
</feature>
<comment type="subcellular location">
    <subcellularLocation>
        <location evidence="1">Cell membrane</location>
        <topology evidence="1">Multi-pass membrane protein</topology>
    </subcellularLocation>
</comment>
<feature type="transmembrane region" description="Helical" evidence="8">
    <location>
        <begin position="347"/>
        <end position="369"/>
    </location>
</feature>
<feature type="transmembrane region" description="Helical" evidence="8">
    <location>
        <begin position="450"/>
        <end position="472"/>
    </location>
</feature>
<dbReference type="Pfam" id="PF07690">
    <property type="entry name" value="MFS_1"/>
    <property type="match status" value="1"/>
</dbReference>
<keyword evidence="4" id="KW-1003">Cell membrane</keyword>
<feature type="transmembrane region" description="Helical" evidence="8">
    <location>
        <begin position="381"/>
        <end position="407"/>
    </location>
</feature>
<accession>A0A5D0NRD1</accession>
<feature type="transmembrane region" description="Helical" evidence="8">
    <location>
        <begin position="293"/>
        <end position="316"/>
    </location>
</feature>
<proteinExistence type="inferred from homology"/>
<keyword evidence="3" id="KW-0813">Transport</keyword>
<feature type="chain" id="PRO_5022807301" evidence="9">
    <location>
        <begin position="22"/>
        <end position="487"/>
    </location>
</feature>
<name>A0A5D0NRD1_9ACTN</name>
<evidence type="ECO:0000313" key="11">
    <source>
        <dbReference type="EMBL" id="TYB46957.1"/>
    </source>
</evidence>
<keyword evidence="7 8" id="KW-0472">Membrane</keyword>
<evidence type="ECO:0000256" key="8">
    <source>
        <dbReference type="SAM" id="Phobius"/>
    </source>
</evidence>
<dbReference type="InterPro" id="IPR020846">
    <property type="entry name" value="MFS_dom"/>
</dbReference>
<dbReference type="InterPro" id="IPR011701">
    <property type="entry name" value="MFS"/>
</dbReference>
<sequence>MAGLMLALFSSVLSTMIVTNALPTIVRALDGDQTQYTWLVTASLLTMTVSTPVWGKFADQFSKKALMQTGLAVFVVGSVGAGLSHSIWLLIGMRAVQGVAMGCLLATTQAVIGSIVPPRQGGRYASYIGAVMACATLCGPLIGGVITDTPWLGWRWCFFVVVPLAVISLVILQRYLKLPTIGREARVDYAGAVLIAATASIPLLWVTFAGDAFSWASWQSALFLGGTLAAGFSAFLVERRHPEPIIAFAILRNRTTALAIAGSGAVGVVMFSTLLFLSQYFQVARGYSATEAAVLGVPMMVGTTAGTLGAGHLIAASGRWKRFLVGGSAALALGLLMLGRIGGAVPWWYVLVPTVLVGLGLGTLMQNYVLAVQNTVDVTEVGAASALVAFFRSLGGVIGVSLLGVIVTHRVRAEIAARSDVAPGGGTRAELTASASPAVRAIVQHAYADAIATVFVVAAGVALVSLLAAAAIKGTPLRTTIAKRERN</sequence>
<feature type="transmembrane region" description="Helical" evidence="8">
    <location>
        <begin position="97"/>
        <end position="117"/>
    </location>
</feature>
<dbReference type="FunFam" id="1.20.1720.10:FF:000004">
    <property type="entry name" value="EmrB/QacA family drug resistance transporter"/>
    <property type="match status" value="1"/>
</dbReference>
<evidence type="ECO:0000256" key="5">
    <source>
        <dbReference type="ARBA" id="ARBA00022692"/>
    </source>
</evidence>
<dbReference type="GO" id="GO:0005886">
    <property type="term" value="C:plasma membrane"/>
    <property type="evidence" value="ECO:0007669"/>
    <property type="project" value="UniProtKB-SubCell"/>
</dbReference>
<feature type="domain" description="Major facilitator superfamily (MFS) profile" evidence="10">
    <location>
        <begin position="1"/>
        <end position="477"/>
    </location>
</feature>
<organism evidence="11 12">
    <name type="scientific">Actinomadura chibensis</name>
    <dbReference type="NCBI Taxonomy" id="392828"/>
    <lineage>
        <taxon>Bacteria</taxon>
        <taxon>Bacillati</taxon>
        <taxon>Actinomycetota</taxon>
        <taxon>Actinomycetes</taxon>
        <taxon>Streptosporangiales</taxon>
        <taxon>Thermomonosporaceae</taxon>
        <taxon>Actinomadura</taxon>
    </lineage>
</organism>
<dbReference type="EMBL" id="VSFG01000002">
    <property type="protein sequence ID" value="TYB46957.1"/>
    <property type="molecule type" value="Genomic_DNA"/>
</dbReference>
<protein>
    <submittedName>
        <fullName evidence="11">MFS transporter</fullName>
    </submittedName>
</protein>
<keyword evidence="12" id="KW-1185">Reference proteome</keyword>
<feature type="transmembrane region" description="Helical" evidence="8">
    <location>
        <begin position="37"/>
        <end position="57"/>
    </location>
</feature>
<evidence type="ECO:0000313" key="12">
    <source>
        <dbReference type="Proteomes" id="UP000323380"/>
    </source>
</evidence>
<evidence type="ECO:0000256" key="3">
    <source>
        <dbReference type="ARBA" id="ARBA00022448"/>
    </source>
</evidence>
<dbReference type="STRING" id="1220554.GCA_001552135_03363"/>
<feature type="transmembrane region" description="Helical" evidence="8">
    <location>
        <begin position="187"/>
        <end position="209"/>
    </location>
</feature>
<feature type="transmembrane region" description="Helical" evidence="8">
    <location>
        <begin position="153"/>
        <end position="175"/>
    </location>
</feature>
<evidence type="ECO:0000256" key="1">
    <source>
        <dbReference type="ARBA" id="ARBA00004651"/>
    </source>
</evidence>
<dbReference type="AlphaFoldDB" id="A0A5D0NRD1"/>
<dbReference type="PANTHER" id="PTHR23501:SF197">
    <property type="entry name" value="COMD"/>
    <property type="match status" value="1"/>
</dbReference>
<dbReference type="GO" id="GO:0022857">
    <property type="term" value="F:transmembrane transporter activity"/>
    <property type="evidence" value="ECO:0007669"/>
    <property type="project" value="InterPro"/>
</dbReference>
<dbReference type="PROSITE" id="PS50850">
    <property type="entry name" value="MFS"/>
    <property type="match status" value="1"/>
</dbReference>